<organism evidence="2 3">
    <name type="scientific">Truncatella angustata</name>
    <dbReference type="NCBI Taxonomy" id="152316"/>
    <lineage>
        <taxon>Eukaryota</taxon>
        <taxon>Fungi</taxon>
        <taxon>Dikarya</taxon>
        <taxon>Ascomycota</taxon>
        <taxon>Pezizomycotina</taxon>
        <taxon>Sordariomycetes</taxon>
        <taxon>Xylariomycetidae</taxon>
        <taxon>Amphisphaeriales</taxon>
        <taxon>Sporocadaceae</taxon>
        <taxon>Truncatella</taxon>
    </lineage>
</organism>
<dbReference type="GeneID" id="70137821"/>
<sequence length="431" mass="47235">MPWSDQTGRIMKRPEDYSKNPNTIRARARKARLDPFTREIEQAKASDSKAVTRAWKLRIKTDEYKDASPNVRKAMLEETESEVMERRTTSIWIHEITWLTFSSSFFPSKSRGYDADSKIDRFRRINGAAVSGSPPIAGAPILMHPYGGTMTPFPGYMQPMAQMQPAPFTGQVGTQFATPGSYYGHVMPSIEDPRAVTKAPHSQQNLRDGTPLSAQSSFDQYPHSPLEQHDEVDAASDAVTKAGLQAEVKKLKFQNKMLDKAMIGLTNDLVLTKNTLRSQDLRMNQLEERMQIYHGTTSGLAGAEADFTRQGNAVRRFIMGVQRMTAVAAEVWPTSGNDSLNKLGANGVTNGIYQDGVRKDMEESKPVLGLFYKPNSATVVKSTAHQNGSTGAAKDGGEVEDADMTDAEGGGDTNGIMGNVEKAVGDCATND</sequence>
<protein>
    <submittedName>
        <fullName evidence="2">Uncharacterized protein</fullName>
    </submittedName>
</protein>
<dbReference type="EMBL" id="JAGPXC010000007">
    <property type="protein sequence ID" value="KAH6648659.1"/>
    <property type="molecule type" value="Genomic_DNA"/>
</dbReference>
<proteinExistence type="predicted"/>
<dbReference type="Proteomes" id="UP000758603">
    <property type="component" value="Unassembled WGS sequence"/>
</dbReference>
<comment type="caution">
    <text evidence="2">The sequence shown here is derived from an EMBL/GenBank/DDBJ whole genome shotgun (WGS) entry which is preliminary data.</text>
</comment>
<feature type="region of interest" description="Disordered" evidence="1">
    <location>
        <begin position="1"/>
        <end position="28"/>
    </location>
</feature>
<keyword evidence="3" id="KW-1185">Reference proteome</keyword>
<dbReference type="OrthoDB" id="5201136at2759"/>
<accession>A0A9P8UEW9</accession>
<name>A0A9P8UEW9_9PEZI</name>
<gene>
    <name evidence="2" type="ORF">BKA67DRAFT_681729</name>
</gene>
<evidence type="ECO:0000313" key="2">
    <source>
        <dbReference type="EMBL" id="KAH6648659.1"/>
    </source>
</evidence>
<feature type="region of interest" description="Disordered" evidence="1">
    <location>
        <begin position="195"/>
        <end position="225"/>
    </location>
</feature>
<reference evidence="2" key="1">
    <citation type="journal article" date="2021" name="Nat. Commun.">
        <title>Genetic determinants of endophytism in the Arabidopsis root mycobiome.</title>
        <authorList>
            <person name="Mesny F."/>
            <person name="Miyauchi S."/>
            <person name="Thiergart T."/>
            <person name="Pickel B."/>
            <person name="Atanasova L."/>
            <person name="Karlsson M."/>
            <person name="Huettel B."/>
            <person name="Barry K.W."/>
            <person name="Haridas S."/>
            <person name="Chen C."/>
            <person name="Bauer D."/>
            <person name="Andreopoulos W."/>
            <person name="Pangilinan J."/>
            <person name="LaButti K."/>
            <person name="Riley R."/>
            <person name="Lipzen A."/>
            <person name="Clum A."/>
            <person name="Drula E."/>
            <person name="Henrissat B."/>
            <person name="Kohler A."/>
            <person name="Grigoriev I.V."/>
            <person name="Martin F.M."/>
            <person name="Hacquard S."/>
        </authorList>
    </citation>
    <scope>NUCLEOTIDE SEQUENCE</scope>
    <source>
        <strain evidence="2">MPI-SDFR-AT-0073</strain>
    </source>
</reference>
<feature type="region of interest" description="Disordered" evidence="1">
    <location>
        <begin position="382"/>
        <end position="419"/>
    </location>
</feature>
<evidence type="ECO:0000313" key="3">
    <source>
        <dbReference type="Proteomes" id="UP000758603"/>
    </source>
</evidence>
<dbReference type="AlphaFoldDB" id="A0A9P8UEW9"/>
<feature type="compositionally biased region" description="Polar residues" evidence="1">
    <location>
        <begin position="200"/>
        <end position="219"/>
    </location>
</feature>
<dbReference type="RefSeq" id="XP_045955166.1">
    <property type="nucleotide sequence ID" value="XM_046108930.1"/>
</dbReference>
<evidence type="ECO:0000256" key="1">
    <source>
        <dbReference type="SAM" id="MobiDB-lite"/>
    </source>
</evidence>